<dbReference type="AlphaFoldDB" id="A0A9W6CER5"/>
<keyword evidence="1" id="KW-0472">Membrane</keyword>
<proteinExistence type="predicted"/>
<keyword evidence="1" id="KW-0812">Transmembrane</keyword>
<dbReference type="Proteomes" id="UP001145094">
    <property type="component" value="Unassembled WGS sequence"/>
</dbReference>
<dbReference type="RefSeq" id="WP_191434366.1">
    <property type="nucleotide sequence ID" value="NZ_BSCH01000008.1"/>
</dbReference>
<comment type="caution">
    <text evidence="2">The sequence shown here is derived from an EMBL/GenBank/DDBJ whole genome shotgun (WGS) entry which is preliminary data.</text>
</comment>
<reference evidence="2" key="3">
    <citation type="journal article" date="2023" name="Int. J. Syst. Evol. Microbiol.">
        <title>Sellimonas catena sp. nov., isolated from human faeces.</title>
        <authorList>
            <person name="Hisatomi A."/>
            <person name="Ohkuma M."/>
            <person name="Sakamoto M."/>
        </authorList>
    </citation>
    <scope>NUCLEOTIDE SEQUENCE</scope>
    <source>
        <strain evidence="2">18CBH55</strain>
    </source>
</reference>
<reference evidence="2" key="2">
    <citation type="submission" date="2022-11" db="EMBL/GenBank/DDBJ databases">
        <title>Draft genome sequence of Sellimonas catena strain 18CBH55.</title>
        <authorList>
            <person name="Atsushi H."/>
            <person name="Moriya O."/>
            <person name="Mitsuo S."/>
        </authorList>
    </citation>
    <scope>NUCLEOTIDE SEQUENCE</scope>
    <source>
        <strain evidence="2">18CBH55</strain>
    </source>
</reference>
<sequence length="106" mass="12284">MRHFVNKFSILFLVFTILEQLIAATSTYAMIALSSEILKGEGMIWFGVFVLSLVLVFVPRIFSQKYMVKAEYATFQRYLSLYESNLYNQPSLKTSHAFGGERQSYF</sequence>
<organism evidence="2 3">
    <name type="scientific">Sellimonas catena</name>
    <dbReference type="NCBI Taxonomy" id="2994035"/>
    <lineage>
        <taxon>Bacteria</taxon>
        <taxon>Bacillati</taxon>
        <taxon>Bacillota</taxon>
        <taxon>Clostridia</taxon>
        <taxon>Lachnospirales</taxon>
        <taxon>Lachnospiraceae</taxon>
        <taxon>Sellimonas</taxon>
    </lineage>
</organism>
<evidence type="ECO:0000256" key="1">
    <source>
        <dbReference type="SAM" id="Phobius"/>
    </source>
</evidence>
<protein>
    <submittedName>
        <fullName evidence="2">Uncharacterized protein</fullName>
    </submittedName>
</protein>
<evidence type="ECO:0000313" key="3">
    <source>
        <dbReference type="Proteomes" id="UP001145094"/>
    </source>
</evidence>
<dbReference type="EMBL" id="BSCH01000008">
    <property type="protein sequence ID" value="GLG89999.1"/>
    <property type="molecule type" value="Genomic_DNA"/>
</dbReference>
<keyword evidence="1" id="KW-1133">Transmembrane helix</keyword>
<evidence type="ECO:0000313" key="2">
    <source>
        <dbReference type="EMBL" id="GLG89999.1"/>
    </source>
</evidence>
<feature type="transmembrane region" description="Helical" evidence="1">
    <location>
        <begin position="42"/>
        <end position="62"/>
    </location>
</feature>
<gene>
    <name evidence="2" type="ORF">Selli2_14260</name>
</gene>
<accession>A0A9W6CER5</accession>
<reference evidence="2" key="1">
    <citation type="submission" date="2022-11" db="EMBL/GenBank/DDBJ databases">
        <title>Draft genome sequence of Sellimonas catena strain 18CBH55.</title>
        <authorList>
            <person name="Hisatomi A."/>
            <person name="Ohkuma M."/>
            <person name="Sakamoto M."/>
        </authorList>
    </citation>
    <scope>NUCLEOTIDE SEQUENCE</scope>
    <source>
        <strain evidence="2">18CBH55</strain>
    </source>
</reference>
<name>A0A9W6CER5_9FIRM</name>